<reference evidence="1 2" key="1">
    <citation type="journal article" date="2018" name="Front. Plant Sci.">
        <title>Red Clover (Trifolium pratense) and Zigzag Clover (T. medium) - A Picture of Genomic Similarities and Differences.</title>
        <authorList>
            <person name="Dluhosova J."/>
            <person name="Istvanek J."/>
            <person name="Nedelnik J."/>
            <person name="Repkova J."/>
        </authorList>
    </citation>
    <scope>NUCLEOTIDE SEQUENCE [LARGE SCALE GENOMIC DNA]</scope>
    <source>
        <strain evidence="2">cv. 10/8</strain>
        <tissue evidence="1">Leaf</tissue>
    </source>
</reference>
<comment type="caution">
    <text evidence="1">The sequence shown here is derived from an EMBL/GenBank/DDBJ whole genome shotgun (WGS) entry which is preliminary data.</text>
</comment>
<name>A0A392VI77_9FABA</name>
<evidence type="ECO:0000313" key="1">
    <source>
        <dbReference type="EMBL" id="MCI87049.1"/>
    </source>
</evidence>
<dbReference type="Proteomes" id="UP000265520">
    <property type="component" value="Unassembled WGS sequence"/>
</dbReference>
<organism evidence="1 2">
    <name type="scientific">Trifolium medium</name>
    <dbReference type="NCBI Taxonomy" id="97028"/>
    <lineage>
        <taxon>Eukaryota</taxon>
        <taxon>Viridiplantae</taxon>
        <taxon>Streptophyta</taxon>
        <taxon>Embryophyta</taxon>
        <taxon>Tracheophyta</taxon>
        <taxon>Spermatophyta</taxon>
        <taxon>Magnoliopsida</taxon>
        <taxon>eudicotyledons</taxon>
        <taxon>Gunneridae</taxon>
        <taxon>Pentapetalae</taxon>
        <taxon>rosids</taxon>
        <taxon>fabids</taxon>
        <taxon>Fabales</taxon>
        <taxon>Fabaceae</taxon>
        <taxon>Papilionoideae</taxon>
        <taxon>50 kb inversion clade</taxon>
        <taxon>NPAAA clade</taxon>
        <taxon>Hologalegina</taxon>
        <taxon>IRL clade</taxon>
        <taxon>Trifolieae</taxon>
        <taxon>Trifolium</taxon>
    </lineage>
</organism>
<protein>
    <submittedName>
        <fullName evidence="1">Uncharacterized protein</fullName>
    </submittedName>
</protein>
<accession>A0A392VI77</accession>
<proteinExistence type="predicted"/>
<feature type="non-terminal residue" evidence="1">
    <location>
        <position position="27"/>
    </location>
</feature>
<dbReference type="EMBL" id="LXQA011156293">
    <property type="protein sequence ID" value="MCI87049.1"/>
    <property type="molecule type" value="Genomic_DNA"/>
</dbReference>
<keyword evidence="2" id="KW-1185">Reference proteome</keyword>
<dbReference type="AlphaFoldDB" id="A0A392VI77"/>
<sequence>MAKEAQSGCYKAFCQVCSSEHDRSSQL</sequence>
<evidence type="ECO:0000313" key="2">
    <source>
        <dbReference type="Proteomes" id="UP000265520"/>
    </source>
</evidence>